<keyword evidence="2" id="KW-1185">Reference proteome</keyword>
<evidence type="ECO:0000313" key="1">
    <source>
        <dbReference type="EMBL" id="CAF0704448.1"/>
    </source>
</evidence>
<reference evidence="1" key="1">
    <citation type="submission" date="2021-02" db="EMBL/GenBank/DDBJ databases">
        <authorList>
            <person name="Cremers G."/>
            <person name="Picone N."/>
        </authorList>
    </citation>
    <scope>NUCLEOTIDE SEQUENCE</scope>
    <source>
        <strain evidence="1">PQ17</strain>
    </source>
</reference>
<organism evidence="1 2">
    <name type="scientific">Candidatus Methylacidithermus pantelleriae</name>
    <dbReference type="NCBI Taxonomy" id="2744239"/>
    <lineage>
        <taxon>Bacteria</taxon>
        <taxon>Pseudomonadati</taxon>
        <taxon>Verrucomicrobiota</taxon>
        <taxon>Methylacidiphilae</taxon>
        <taxon>Methylacidiphilales</taxon>
        <taxon>Methylacidiphilaceae</taxon>
        <taxon>Candidatus Methylacidithermus</taxon>
    </lineage>
</organism>
<gene>
    <name evidence="1" type="ORF">MPNT_70021</name>
</gene>
<protein>
    <submittedName>
        <fullName evidence="1">Uncharacterized protein</fullName>
    </submittedName>
</protein>
<accession>A0A8J2BL56</accession>
<proteinExistence type="predicted"/>
<name>A0A8J2BL56_9BACT</name>
<comment type="caution">
    <text evidence="1">The sequence shown here is derived from an EMBL/GenBank/DDBJ whole genome shotgun (WGS) entry which is preliminary data.</text>
</comment>
<dbReference type="AlphaFoldDB" id="A0A8J2BL56"/>
<dbReference type="EMBL" id="CAJNOB010000067">
    <property type="protein sequence ID" value="CAF0704448.1"/>
    <property type="molecule type" value="Genomic_DNA"/>
</dbReference>
<dbReference type="Proteomes" id="UP000663859">
    <property type="component" value="Unassembled WGS sequence"/>
</dbReference>
<sequence length="76" mass="8378">MVLGVYREYIKGLKYFHEVSNYLQKLRVAGRGSSSGSARVLQRLLHAFALGPSESWASSYSFAAYLGGSVVKIGYK</sequence>
<evidence type="ECO:0000313" key="2">
    <source>
        <dbReference type="Proteomes" id="UP000663859"/>
    </source>
</evidence>